<gene>
    <name evidence="3" type="ORF">BDV96DRAFT_681440</name>
</gene>
<feature type="transmembrane region" description="Helical" evidence="2">
    <location>
        <begin position="649"/>
        <end position="669"/>
    </location>
</feature>
<dbReference type="PANTHER" id="PTHR37576:SF2">
    <property type="entry name" value="DEFECT AT LOW TEMPERATURE PROTEIN 1"/>
    <property type="match status" value="1"/>
</dbReference>
<sequence>MTTVSSTLNKISMTVMDYGLAYLRPRKDSDEAGTSMLSSPAEASQYRAYRPEHRRHSSSSLYSLPTRSSWVALQEALPPMPDDNGNRGSVRPSLFSSRANLDSLYTEPVAWASSTNFQSNGRTESPKPEVMTTVNQMNGPGSPKQMRKYFRNLRHISEPWSLGFWKRFPWVGFGALFFIVLLTGASAGLLLAGNKTSLESWRVGSDNVQPHVYISIMELVMNFLMFVALFEGVAIRFWRRMIGGSTLSNIHDVYDSAFLSRAFTRIIRLRFNIVAVACMLAAMSAFRGPFLQRALTVSEHHFSTNDSTTLKIAPLPMLDFFENQSTDPRLQGGLSTDLTNILRDLSAGIPMALAQSLSGCSESCAGTVKSFAFKVSCESSNQPFDLVSLPEDCKSCKDLQCRQRCEDHLQRNYSPTFFSINYSIDATNGQEQSLVLTSVYKDEPSCKGDVKVQTCALIYTKSDIGVTISNSTIDLRPHDSNTTTYEPVNVDVEVMQKYLPLAFEALFPPVAVNVTPTDNFAGYQYTRCTEPHDRQIGSDGRPALTTCTNETLPKASSTIDPSLFYATMNNASSDEMKLCNLTWRNPMPDMIDKMQSLAFRITLDMAQGDGSVFAPSYANDSLTALRSSWHQSVPVTATHTYIIYETNRILVAIGVFLSIAGVAAVIPLYSGFQDLGRKVSLNPLEIARAFGAPLLEGVDGNATSDAVVMERGGMAVRYGVLERFGEEKKLRVEESARANVRVPWHGEIFG</sequence>
<dbReference type="Proteomes" id="UP000799770">
    <property type="component" value="Unassembled WGS sequence"/>
</dbReference>
<feature type="transmembrane region" description="Helical" evidence="2">
    <location>
        <begin position="170"/>
        <end position="192"/>
    </location>
</feature>
<keyword evidence="4" id="KW-1185">Reference proteome</keyword>
<dbReference type="AlphaFoldDB" id="A0A6A5ZWZ6"/>
<keyword evidence="2" id="KW-0472">Membrane</keyword>
<dbReference type="OrthoDB" id="5357734at2759"/>
<feature type="transmembrane region" description="Helical" evidence="2">
    <location>
        <begin position="212"/>
        <end position="235"/>
    </location>
</feature>
<feature type="transmembrane region" description="Helical" evidence="2">
    <location>
        <begin position="269"/>
        <end position="286"/>
    </location>
</feature>
<dbReference type="InterPro" id="IPR021514">
    <property type="entry name" value="DUF3176"/>
</dbReference>
<dbReference type="EMBL" id="ML977310">
    <property type="protein sequence ID" value="KAF2122811.1"/>
    <property type="molecule type" value="Genomic_DNA"/>
</dbReference>
<dbReference type="PANTHER" id="PTHR37576">
    <property type="entry name" value="DEFECT AT LOW TEMPERATURE PROTEIN 1"/>
    <property type="match status" value="1"/>
</dbReference>
<evidence type="ECO:0000313" key="3">
    <source>
        <dbReference type="EMBL" id="KAF2122811.1"/>
    </source>
</evidence>
<evidence type="ECO:0000313" key="4">
    <source>
        <dbReference type="Proteomes" id="UP000799770"/>
    </source>
</evidence>
<evidence type="ECO:0000256" key="1">
    <source>
        <dbReference type="SAM" id="MobiDB-lite"/>
    </source>
</evidence>
<proteinExistence type="predicted"/>
<keyword evidence="2" id="KW-0812">Transmembrane</keyword>
<reference evidence="3" key="1">
    <citation type="journal article" date="2020" name="Stud. Mycol.">
        <title>101 Dothideomycetes genomes: a test case for predicting lifestyles and emergence of pathogens.</title>
        <authorList>
            <person name="Haridas S."/>
            <person name="Albert R."/>
            <person name="Binder M."/>
            <person name="Bloem J."/>
            <person name="Labutti K."/>
            <person name="Salamov A."/>
            <person name="Andreopoulos B."/>
            <person name="Baker S."/>
            <person name="Barry K."/>
            <person name="Bills G."/>
            <person name="Bluhm B."/>
            <person name="Cannon C."/>
            <person name="Castanera R."/>
            <person name="Culley D."/>
            <person name="Daum C."/>
            <person name="Ezra D."/>
            <person name="Gonzalez J."/>
            <person name="Henrissat B."/>
            <person name="Kuo A."/>
            <person name="Liang C."/>
            <person name="Lipzen A."/>
            <person name="Lutzoni F."/>
            <person name="Magnuson J."/>
            <person name="Mondo S."/>
            <person name="Nolan M."/>
            <person name="Ohm R."/>
            <person name="Pangilinan J."/>
            <person name="Park H.-J."/>
            <person name="Ramirez L."/>
            <person name="Alfaro M."/>
            <person name="Sun H."/>
            <person name="Tritt A."/>
            <person name="Yoshinaga Y."/>
            <person name="Zwiers L.-H."/>
            <person name="Turgeon B."/>
            <person name="Goodwin S."/>
            <person name="Spatafora J."/>
            <person name="Crous P."/>
            <person name="Grigoriev I."/>
        </authorList>
    </citation>
    <scope>NUCLEOTIDE SEQUENCE</scope>
    <source>
        <strain evidence="3">CBS 627.86</strain>
    </source>
</reference>
<protein>
    <submittedName>
        <fullName evidence="3">Uncharacterized protein</fullName>
    </submittedName>
</protein>
<dbReference type="Pfam" id="PF11374">
    <property type="entry name" value="DUF3176"/>
    <property type="match status" value="1"/>
</dbReference>
<accession>A0A6A5ZWZ6</accession>
<keyword evidence="2" id="KW-1133">Transmembrane helix</keyword>
<evidence type="ECO:0000256" key="2">
    <source>
        <dbReference type="SAM" id="Phobius"/>
    </source>
</evidence>
<feature type="region of interest" description="Disordered" evidence="1">
    <location>
        <begin position="29"/>
        <end position="61"/>
    </location>
</feature>
<organism evidence="3 4">
    <name type="scientific">Lophiotrema nucula</name>
    <dbReference type="NCBI Taxonomy" id="690887"/>
    <lineage>
        <taxon>Eukaryota</taxon>
        <taxon>Fungi</taxon>
        <taxon>Dikarya</taxon>
        <taxon>Ascomycota</taxon>
        <taxon>Pezizomycotina</taxon>
        <taxon>Dothideomycetes</taxon>
        <taxon>Pleosporomycetidae</taxon>
        <taxon>Pleosporales</taxon>
        <taxon>Lophiotremataceae</taxon>
        <taxon>Lophiotrema</taxon>
    </lineage>
</organism>
<name>A0A6A5ZWZ6_9PLEO</name>